<keyword evidence="4" id="KW-0804">Transcription</keyword>
<evidence type="ECO:0000313" key="9">
    <source>
        <dbReference type="EMBL" id="TRL40235.1"/>
    </source>
</evidence>
<dbReference type="GO" id="GO:0003700">
    <property type="term" value="F:DNA-binding transcription factor activity"/>
    <property type="evidence" value="ECO:0007669"/>
    <property type="project" value="InterPro"/>
</dbReference>
<dbReference type="PRINTS" id="PR00039">
    <property type="entry name" value="HTHLYSR"/>
</dbReference>
<dbReference type="SUPFAM" id="SSF53850">
    <property type="entry name" value="Periplasmic binding protein-like II"/>
    <property type="match status" value="1"/>
</dbReference>
<evidence type="ECO:0000256" key="7">
    <source>
        <dbReference type="ARBA" id="ARBA00083243"/>
    </source>
</evidence>
<accession>A0A549TDS4</accession>
<evidence type="ECO:0000256" key="4">
    <source>
        <dbReference type="ARBA" id="ARBA00023163"/>
    </source>
</evidence>
<reference evidence="9 10" key="1">
    <citation type="submission" date="2019-07" db="EMBL/GenBank/DDBJ databases">
        <title>Ln-dependent methylotrophs.</title>
        <authorList>
            <person name="Tani A."/>
        </authorList>
    </citation>
    <scope>NUCLEOTIDE SEQUENCE [LARGE SCALE GENOMIC DNA]</scope>
    <source>
        <strain evidence="9 10">SM12</strain>
    </source>
</reference>
<gene>
    <name evidence="9" type="ORF">FNA46_06710</name>
</gene>
<dbReference type="Gene3D" id="3.40.190.10">
    <property type="entry name" value="Periplasmic binding protein-like II"/>
    <property type="match status" value="2"/>
</dbReference>
<sequence>MHASILKYFAAVARSGSIRKASEELHVATSALSRQIKKLEDELGMPLFERLPDGLRLTGAGRIVLRHARETLQDYEVMRGELGDLAGKITGRIPIACLDSLAITFMPQCLMDFNRNHPAVDFRIRTENYARIFGLLTDDDVDIGITFDIARPGDVRLLSSVPMPIMAIVARNHPLARMKTASVEQCAQFKLLLQLDNDVTSWMFSLELGALERHARALVSSNNQMMLKPLILSGNGVAFYTPMGFYEELKTGEVVALPISGLRNEMARLGVMVPRTRKLPYASEVMAGFLADRLAIFARTIEEIVVR</sequence>
<evidence type="ECO:0000256" key="6">
    <source>
        <dbReference type="ARBA" id="ARBA00067332"/>
    </source>
</evidence>
<dbReference type="GO" id="GO:0003677">
    <property type="term" value="F:DNA binding"/>
    <property type="evidence" value="ECO:0007669"/>
    <property type="project" value="UniProtKB-KW"/>
</dbReference>
<comment type="similarity">
    <text evidence="1">Belongs to the LysR transcriptional regulatory family.</text>
</comment>
<evidence type="ECO:0000256" key="1">
    <source>
        <dbReference type="ARBA" id="ARBA00009437"/>
    </source>
</evidence>
<dbReference type="InterPro" id="IPR005119">
    <property type="entry name" value="LysR_subst-bd"/>
</dbReference>
<dbReference type="SUPFAM" id="SSF46785">
    <property type="entry name" value="Winged helix' DNA-binding domain"/>
    <property type="match status" value="1"/>
</dbReference>
<dbReference type="PANTHER" id="PTHR30419:SF2">
    <property type="entry name" value="LYSR FAMILY TRANSCRIPTIONAL REGULATOR"/>
    <property type="match status" value="1"/>
</dbReference>
<evidence type="ECO:0000259" key="8">
    <source>
        <dbReference type="PROSITE" id="PS50931"/>
    </source>
</evidence>
<name>A0A549TDS4_9HYPH</name>
<keyword evidence="10" id="KW-1185">Reference proteome</keyword>
<evidence type="ECO:0000256" key="5">
    <source>
        <dbReference type="ARBA" id="ARBA00054626"/>
    </source>
</evidence>
<dbReference type="InterPro" id="IPR050950">
    <property type="entry name" value="HTH-type_LysR_regulators"/>
</dbReference>
<dbReference type="Pfam" id="PF03466">
    <property type="entry name" value="LysR_substrate"/>
    <property type="match status" value="1"/>
</dbReference>
<comment type="function">
    <text evidence="5">Transcriptional regulator of the ttuABCDE tartrate utilization operon.</text>
</comment>
<dbReference type="RefSeq" id="WP_143124345.1">
    <property type="nucleotide sequence ID" value="NZ_VJMG01000015.1"/>
</dbReference>
<dbReference type="InterPro" id="IPR000847">
    <property type="entry name" value="LysR_HTH_N"/>
</dbReference>
<dbReference type="InterPro" id="IPR036390">
    <property type="entry name" value="WH_DNA-bd_sf"/>
</dbReference>
<dbReference type="AlphaFoldDB" id="A0A549TDS4"/>
<dbReference type="Proteomes" id="UP000316801">
    <property type="component" value="Unassembled WGS sequence"/>
</dbReference>
<dbReference type="PROSITE" id="PS50931">
    <property type="entry name" value="HTH_LYSR"/>
    <property type="match status" value="1"/>
</dbReference>
<comment type="caution">
    <text evidence="9">The sequence shown here is derived from an EMBL/GenBank/DDBJ whole genome shotgun (WGS) entry which is preliminary data.</text>
</comment>
<keyword evidence="2" id="KW-0805">Transcription regulation</keyword>
<evidence type="ECO:0000256" key="3">
    <source>
        <dbReference type="ARBA" id="ARBA00023125"/>
    </source>
</evidence>
<dbReference type="GO" id="GO:0005829">
    <property type="term" value="C:cytosol"/>
    <property type="evidence" value="ECO:0007669"/>
    <property type="project" value="TreeGrafter"/>
</dbReference>
<dbReference type="Gene3D" id="1.10.10.10">
    <property type="entry name" value="Winged helix-like DNA-binding domain superfamily/Winged helix DNA-binding domain"/>
    <property type="match status" value="1"/>
</dbReference>
<keyword evidence="3" id="KW-0238">DNA-binding</keyword>
<organism evidence="9 10">
    <name type="scientific">Rhizobium straminoryzae</name>
    <dbReference type="NCBI Taxonomy" id="1387186"/>
    <lineage>
        <taxon>Bacteria</taxon>
        <taxon>Pseudomonadati</taxon>
        <taxon>Pseudomonadota</taxon>
        <taxon>Alphaproteobacteria</taxon>
        <taxon>Hyphomicrobiales</taxon>
        <taxon>Rhizobiaceae</taxon>
        <taxon>Rhizobium/Agrobacterium group</taxon>
        <taxon>Rhizobium</taxon>
    </lineage>
</organism>
<dbReference type="FunFam" id="1.10.10.10:FF:000001">
    <property type="entry name" value="LysR family transcriptional regulator"/>
    <property type="match status" value="1"/>
</dbReference>
<dbReference type="Pfam" id="PF00126">
    <property type="entry name" value="HTH_1"/>
    <property type="match status" value="1"/>
</dbReference>
<evidence type="ECO:0000256" key="2">
    <source>
        <dbReference type="ARBA" id="ARBA00023015"/>
    </source>
</evidence>
<dbReference type="EMBL" id="VJMG01000015">
    <property type="protein sequence ID" value="TRL40235.1"/>
    <property type="molecule type" value="Genomic_DNA"/>
</dbReference>
<proteinExistence type="inferred from homology"/>
<dbReference type="InterPro" id="IPR036388">
    <property type="entry name" value="WH-like_DNA-bd_sf"/>
</dbReference>
<protein>
    <recommendedName>
        <fullName evidence="6">HTH-type transcriptional regulator TtuA</fullName>
    </recommendedName>
    <alternativeName>
        <fullName evidence="7">Tartrate utilization transcriptional regulator</fullName>
    </alternativeName>
</protein>
<evidence type="ECO:0000313" key="10">
    <source>
        <dbReference type="Proteomes" id="UP000316801"/>
    </source>
</evidence>
<feature type="domain" description="HTH lysR-type" evidence="8">
    <location>
        <begin position="1"/>
        <end position="58"/>
    </location>
</feature>
<dbReference type="PANTHER" id="PTHR30419">
    <property type="entry name" value="HTH-TYPE TRANSCRIPTIONAL REGULATOR YBHD"/>
    <property type="match status" value="1"/>
</dbReference>